<dbReference type="Gene3D" id="3.90.215.10">
    <property type="entry name" value="Gamma Fibrinogen, chain A, domain 1"/>
    <property type="match status" value="1"/>
</dbReference>
<dbReference type="Proteomes" id="UP000694920">
    <property type="component" value="Unplaced"/>
</dbReference>
<organism evidence="9 10">
    <name type="scientific">Cephus cinctus</name>
    <name type="common">Wheat stem sawfly</name>
    <dbReference type="NCBI Taxonomy" id="211228"/>
    <lineage>
        <taxon>Eukaryota</taxon>
        <taxon>Metazoa</taxon>
        <taxon>Ecdysozoa</taxon>
        <taxon>Arthropoda</taxon>
        <taxon>Hexapoda</taxon>
        <taxon>Insecta</taxon>
        <taxon>Pterygota</taxon>
        <taxon>Neoptera</taxon>
        <taxon>Endopterygota</taxon>
        <taxon>Hymenoptera</taxon>
        <taxon>Cephoidea</taxon>
        <taxon>Cephidae</taxon>
        <taxon>Cephus</taxon>
    </lineage>
</organism>
<dbReference type="PANTHER" id="PTHR47221">
    <property type="entry name" value="FIBRINOGEN ALPHA CHAIN"/>
    <property type="match status" value="1"/>
</dbReference>
<dbReference type="InterPro" id="IPR002181">
    <property type="entry name" value="Fibrinogen_a/b/g_C_dom"/>
</dbReference>
<reference evidence="10" key="1">
    <citation type="submission" date="2025-08" db="UniProtKB">
        <authorList>
            <consortium name="RefSeq"/>
        </authorList>
    </citation>
    <scope>IDENTIFICATION</scope>
</reference>
<dbReference type="RefSeq" id="XP_015602423.1">
    <property type="nucleotide sequence ID" value="XM_015746937.2"/>
</dbReference>
<name>A0AAJ7C5G4_CEPCN</name>
<dbReference type="InterPro" id="IPR020837">
    <property type="entry name" value="Fibrinogen_CS"/>
</dbReference>
<dbReference type="GO" id="GO:0030246">
    <property type="term" value="F:carbohydrate binding"/>
    <property type="evidence" value="ECO:0007669"/>
    <property type="project" value="UniProtKB-ARBA"/>
</dbReference>
<comment type="function">
    <text evidence="7">Lectin involved in innate immunity. Agglutinates all types of human erythrocytes, Gram-positive and Gram-negative bacteria. Has a stronger agglutinating activity towards Gram-negative bacteria than towards Gram-positive bacteria. Specifically recognizes acetyl group-containing substances on agglutinated cells. The hemagglutinating activity was inhibited by EDTA, acetyl group-containing mono- and disaccharides, N-acetyl derivatives of amino acids, other acetyl group-containing substances, propionamide and benzamide. Enhances the antimicrobial activity of big defensin against Gram-positive bacteria but not against Gram-negative bacteria.</text>
</comment>
<dbReference type="InterPro" id="IPR037579">
    <property type="entry name" value="FIB_ANG-like"/>
</dbReference>
<evidence type="ECO:0000256" key="3">
    <source>
        <dbReference type="ARBA" id="ARBA00022729"/>
    </source>
</evidence>
<evidence type="ECO:0000313" key="9">
    <source>
        <dbReference type="Proteomes" id="UP000694920"/>
    </source>
</evidence>
<dbReference type="PROSITE" id="PS00514">
    <property type="entry name" value="FIBRINOGEN_C_1"/>
    <property type="match status" value="1"/>
</dbReference>
<keyword evidence="3" id="KW-0732">Signal</keyword>
<evidence type="ECO:0000256" key="7">
    <source>
        <dbReference type="ARBA" id="ARBA00053344"/>
    </source>
</evidence>
<dbReference type="GeneID" id="107271218"/>
<accession>A0AAJ7C5G4</accession>
<evidence type="ECO:0000256" key="1">
    <source>
        <dbReference type="ARBA" id="ARBA00004613"/>
    </source>
</evidence>
<sequence>MARFNTFIKIVITFSSLVSLVTLEKLVNRSLHRRQRAHLQGEKDTKWNLLELSNISSSTDQESVTLNSSEDIFSTSGRRDGVFHRLNERLSALVALDEQQSKHLESLEYRFTKLEVQSQERAENIRSELREISRRVQQLDWQSSKVESLLDTLKEDTTFLRQSFDQLRSTVTISSANTNLKYIANEALVETQNKFQILQMSVQVIRSSIVDVSNEISLLKLNVSKIANSTSEILTQTKQLPTTKLLNTKFLESRSLARGQEDVCTIEHQRIGEEQWSDCWDIFQNGQKESGIYKIRPSSSTYSFYVYCEMQSNDGGWTVLQNRHEGASDFYKDWQEYKLGFGNLLGEFWLGLRHIHAITRHKLYELLIELKDHEGNKVYASYDSFAIGSQEEGYALKILGKYTGNAGDSLVYHAGQKFSTMDVDNDNWLDGNCAVSHTGAWWYNGCDTSNLNGRYLNGDLPEDYNFQGIYWYDWHGPNYSLMETRMSIRPRDRPTFQIQATTYKSSSPGTMD</sequence>
<protein>
    <submittedName>
        <fullName evidence="10">Angiopoietin-1 isoform X1</fullName>
    </submittedName>
</protein>
<comment type="subcellular location">
    <subcellularLocation>
        <location evidence="1">Secreted</location>
    </subcellularLocation>
</comment>
<dbReference type="KEGG" id="ccin:107271218"/>
<dbReference type="AlphaFoldDB" id="A0AAJ7C5G4"/>
<evidence type="ECO:0000256" key="6">
    <source>
        <dbReference type="ARBA" id="ARBA00023180"/>
    </source>
</evidence>
<evidence type="ECO:0000313" key="10">
    <source>
        <dbReference type="RefSeq" id="XP_015602423.1"/>
    </source>
</evidence>
<feature type="domain" description="Fibrinogen C-terminal" evidence="8">
    <location>
        <begin position="270"/>
        <end position="492"/>
    </location>
</feature>
<evidence type="ECO:0000256" key="2">
    <source>
        <dbReference type="ARBA" id="ARBA00022525"/>
    </source>
</evidence>
<dbReference type="FunFam" id="3.90.215.10:FF:000001">
    <property type="entry name" value="Tenascin isoform 1"/>
    <property type="match status" value="1"/>
</dbReference>
<keyword evidence="6" id="KW-0325">Glycoprotein</keyword>
<dbReference type="InterPro" id="IPR036056">
    <property type="entry name" value="Fibrinogen-like_C"/>
</dbReference>
<dbReference type="PROSITE" id="PS51406">
    <property type="entry name" value="FIBRINOGEN_C_2"/>
    <property type="match status" value="1"/>
</dbReference>
<dbReference type="InterPro" id="IPR014716">
    <property type="entry name" value="Fibrinogen_a/b/g_C_1"/>
</dbReference>
<keyword evidence="9" id="KW-1185">Reference proteome</keyword>
<dbReference type="Pfam" id="PF00147">
    <property type="entry name" value="Fibrinogen_C"/>
    <property type="match status" value="1"/>
</dbReference>
<dbReference type="CDD" id="cd00087">
    <property type="entry name" value="FReD"/>
    <property type="match status" value="1"/>
</dbReference>
<evidence type="ECO:0000256" key="5">
    <source>
        <dbReference type="ARBA" id="ARBA00023157"/>
    </source>
</evidence>
<proteinExistence type="predicted"/>
<keyword evidence="4" id="KW-0175">Coiled coil</keyword>
<keyword evidence="5" id="KW-1015">Disulfide bond</keyword>
<dbReference type="PANTHER" id="PTHR47221:SF6">
    <property type="entry name" value="FIBRINOGEN ALPHA CHAIN"/>
    <property type="match status" value="1"/>
</dbReference>
<dbReference type="SMART" id="SM00186">
    <property type="entry name" value="FBG"/>
    <property type="match status" value="1"/>
</dbReference>
<keyword evidence="2" id="KW-0964">Secreted</keyword>
<dbReference type="NCBIfam" id="NF040941">
    <property type="entry name" value="GGGWT_bact"/>
    <property type="match status" value="1"/>
</dbReference>
<dbReference type="GO" id="GO:0005576">
    <property type="term" value="C:extracellular region"/>
    <property type="evidence" value="ECO:0007669"/>
    <property type="project" value="UniProtKB-SubCell"/>
</dbReference>
<evidence type="ECO:0000259" key="8">
    <source>
        <dbReference type="PROSITE" id="PS51406"/>
    </source>
</evidence>
<dbReference type="SUPFAM" id="SSF56496">
    <property type="entry name" value="Fibrinogen C-terminal domain-like"/>
    <property type="match status" value="1"/>
</dbReference>
<gene>
    <name evidence="10" type="primary">LOC107271218</name>
</gene>
<evidence type="ECO:0000256" key="4">
    <source>
        <dbReference type="ARBA" id="ARBA00023054"/>
    </source>
</evidence>